<dbReference type="PANTHER" id="PTHR32183:SF11">
    <property type="entry name" value="THIOL METHYLTRANSFERASE 2-RELATED"/>
    <property type="match status" value="1"/>
</dbReference>
<dbReference type="PROSITE" id="PS51585">
    <property type="entry name" value="SAM_MT_TPMT"/>
    <property type="match status" value="1"/>
</dbReference>
<dbReference type="STRING" id="228957.SAMN04488008_101400"/>
<name>A0A1H7GN27_9FLAO</name>
<proteinExistence type="predicted"/>
<dbReference type="GO" id="GO:0032259">
    <property type="term" value="P:methylation"/>
    <property type="evidence" value="ECO:0007669"/>
    <property type="project" value="UniProtKB-KW"/>
</dbReference>
<evidence type="ECO:0000256" key="3">
    <source>
        <dbReference type="ARBA" id="ARBA00022679"/>
    </source>
</evidence>
<keyword evidence="6" id="KW-1185">Reference proteome</keyword>
<evidence type="ECO:0000313" key="6">
    <source>
        <dbReference type="Proteomes" id="UP000198990"/>
    </source>
</evidence>
<dbReference type="RefSeq" id="WP_177170905.1">
    <property type="nucleotide sequence ID" value="NZ_FNZN01000001.1"/>
</dbReference>
<evidence type="ECO:0000313" key="5">
    <source>
        <dbReference type="EMBL" id="SEK39501.1"/>
    </source>
</evidence>
<dbReference type="GO" id="GO:0008757">
    <property type="term" value="F:S-adenosylmethionine-dependent methyltransferase activity"/>
    <property type="evidence" value="ECO:0007669"/>
    <property type="project" value="InterPro"/>
</dbReference>
<keyword evidence="3 5" id="KW-0808">Transferase</keyword>
<dbReference type="Proteomes" id="UP000198990">
    <property type="component" value="Unassembled WGS sequence"/>
</dbReference>
<dbReference type="Gene3D" id="3.40.50.150">
    <property type="entry name" value="Vaccinia Virus protein VP39"/>
    <property type="match status" value="1"/>
</dbReference>
<dbReference type="Pfam" id="PF05724">
    <property type="entry name" value="TPMT"/>
    <property type="match status" value="1"/>
</dbReference>
<keyword evidence="2 5" id="KW-0489">Methyltransferase</keyword>
<dbReference type="AlphaFoldDB" id="A0A1H7GN27"/>
<protein>
    <submittedName>
        <fullName evidence="5">Thiopurine S-methyltransferase</fullName>
    </submittedName>
</protein>
<dbReference type="EMBL" id="FNZN01000001">
    <property type="protein sequence ID" value="SEK39501.1"/>
    <property type="molecule type" value="Genomic_DNA"/>
</dbReference>
<accession>A0A1H7GN27</accession>
<evidence type="ECO:0000256" key="4">
    <source>
        <dbReference type="ARBA" id="ARBA00022691"/>
    </source>
</evidence>
<gene>
    <name evidence="5" type="ORF">SAMN04488008_101400</name>
</gene>
<dbReference type="CDD" id="cd02440">
    <property type="entry name" value="AdoMet_MTases"/>
    <property type="match status" value="1"/>
</dbReference>
<evidence type="ECO:0000256" key="1">
    <source>
        <dbReference type="ARBA" id="ARBA00022553"/>
    </source>
</evidence>
<dbReference type="PANTHER" id="PTHR32183">
    <property type="match status" value="1"/>
</dbReference>
<reference evidence="6" key="1">
    <citation type="submission" date="2016-10" db="EMBL/GenBank/DDBJ databases">
        <authorList>
            <person name="Varghese N."/>
            <person name="Submissions S."/>
        </authorList>
    </citation>
    <scope>NUCLEOTIDE SEQUENCE [LARGE SCALE GENOMIC DNA]</scope>
    <source>
        <strain evidence="6">DSM 16471</strain>
    </source>
</reference>
<dbReference type="InterPro" id="IPR029063">
    <property type="entry name" value="SAM-dependent_MTases_sf"/>
</dbReference>
<organism evidence="5 6">
    <name type="scientific">Maribacter orientalis</name>
    <dbReference type="NCBI Taxonomy" id="228957"/>
    <lineage>
        <taxon>Bacteria</taxon>
        <taxon>Pseudomonadati</taxon>
        <taxon>Bacteroidota</taxon>
        <taxon>Flavobacteriia</taxon>
        <taxon>Flavobacteriales</taxon>
        <taxon>Flavobacteriaceae</taxon>
        <taxon>Maribacter</taxon>
    </lineage>
</organism>
<keyword evidence="1" id="KW-0597">Phosphoprotein</keyword>
<sequence>MKEEQNYWTQRYQNQQTGWDIGYASTPIKEYVDQLKDKSIKILIPGAGNAYEAEYLWKKGFNNVHILDISDVPLKKFKERNPDFPDAHIHKADFFKFQGQYDLIIEQTFFCSFVPTHTKRKEYAKHMAELLKPKGKLAGVWFDIPLTSDMEKRPFGGTKELYSKFLNPFFETITFDRCYNSIPPRQGNELYGIFKKMS</sequence>
<dbReference type="InterPro" id="IPR008854">
    <property type="entry name" value="TPMT"/>
</dbReference>
<dbReference type="SUPFAM" id="SSF53335">
    <property type="entry name" value="S-adenosyl-L-methionine-dependent methyltransferases"/>
    <property type="match status" value="1"/>
</dbReference>
<keyword evidence="4" id="KW-0949">S-adenosyl-L-methionine</keyword>
<evidence type="ECO:0000256" key="2">
    <source>
        <dbReference type="ARBA" id="ARBA00022603"/>
    </source>
</evidence>